<dbReference type="Gene3D" id="6.10.140.730">
    <property type="match status" value="1"/>
</dbReference>
<comment type="caution">
    <text evidence="9">The sequence shown here is derived from an EMBL/GenBank/DDBJ whole genome shotgun (WGS) entry which is preliminary data.</text>
</comment>
<dbReference type="NCBIfam" id="TIGR01730">
    <property type="entry name" value="RND_mfp"/>
    <property type="match status" value="1"/>
</dbReference>
<evidence type="ECO:0000259" key="6">
    <source>
        <dbReference type="Pfam" id="PF25919"/>
    </source>
</evidence>
<accession>A0ABU3KBI6</accession>
<evidence type="ECO:0000259" key="4">
    <source>
        <dbReference type="Pfam" id="PF13115"/>
    </source>
</evidence>
<gene>
    <name evidence="9" type="ORF">PPG34_15140</name>
</gene>
<dbReference type="InterPro" id="IPR013783">
    <property type="entry name" value="Ig-like_fold"/>
</dbReference>
<sequence length="571" mass="62855">MHKLKPKRFIGMVIGLVIIVVGGGVLLLKKEVLHQFQPKAERPSNIAGQPKPTMPSMERIAMPAGTEVGPAQAYAMVPPTQQQLIGVKTDMVGKQHLETAIRAVGRVDYDEKRIAHVNLRISGWVEGLFVNETGKFVRKGQPLFTLYSQELVTTQEEYLLALSTQDQLQDSPLPEVREQAAQVVETARDRLRLWTLTDDQIRDLASRGKPQTYVTIFSPVSGHVIEKKVFKGMYVEPTMTLYSIADLSTVWVQAEIFEYEMPFVRVNQKANLTLDAYPGESFHGQVAYIYPYLNKEARTVKVRLEFLNPTLRLKPDMYGTASIQVKRGHKLAVPDQAILDSGMRKVVFVVRGEGMFEPRQITVGPKVGPYYEVVEGLREGERIVTSGTFLLDSESQLMTSTNMMGALGMGGVKMEQAAMGEMDMGGMDMGGMNMKMDMKMDMKGQEMTAEKQPPAGRLEKKAGGLTLVFTTDPTPARMGENRVHVTVTDKNGKPVTDAKIQVTFTMPMPGMIPATVSMTPGKQGTYDAKVNLGMAGQWDLTVTIQRPGLPEVNATFSVVAGGGGMSGMPGM</sequence>
<dbReference type="PANTHER" id="PTHR30097">
    <property type="entry name" value="CATION EFFLUX SYSTEM PROTEIN CUSB"/>
    <property type="match status" value="1"/>
</dbReference>
<evidence type="ECO:0000256" key="3">
    <source>
        <dbReference type="SAM" id="Phobius"/>
    </source>
</evidence>
<dbReference type="Gene3D" id="2.60.40.10">
    <property type="entry name" value="Immunoglobulins"/>
    <property type="match status" value="1"/>
</dbReference>
<proteinExistence type="inferred from homology"/>
<evidence type="ECO:0000259" key="5">
    <source>
        <dbReference type="Pfam" id="PF25869"/>
    </source>
</evidence>
<organism evidence="9 10">
    <name type="scientific">Candidatus Nitronereus thalassa</name>
    <dbReference type="NCBI Taxonomy" id="3020898"/>
    <lineage>
        <taxon>Bacteria</taxon>
        <taxon>Pseudomonadati</taxon>
        <taxon>Nitrospirota</taxon>
        <taxon>Nitrospiria</taxon>
        <taxon>Nitrospirales</taxon>
        <taxon>Nitrospiraceae</taxon>
        <taxon>Candidatus Nitronereus</taxon>
    </lineage>
</organism>
<evidence type="ECO:0000259" key="7">
    <source>
        <dbReference type="Pfam" id="PF25954"/>
    </source>
</evidence>
<dbReference type="RefSeq" id="WP_313834253.1">
    <property type="nucleotide sequence ID" value="NZ_JAQOUE010000001.1"/>
</dbReference>
<evidence type="ECO:0000313" key="10">
    <source>
        <dbReference type="Proteomes" id="UP001250932"/>
    </source>
</evidence>
<dbReference type="Gene3D" id="2.40.30.170">
    <property type="match status" value="1"/>
</dbReference>
<evidence type="ECO:0000256" key="1">
    <source>
        <dbReference type="ARBA" id="ARBA00009477"/>
    </source>
</evidence>
<feature type="domain" description="CzcB-like C-terminal circularly permuted SH3-like" evidence="8">
    <location>
        <begin position="331"/>
        <end position="391"/>
    </location>
</feature>
<dbReference type="Pfam" id="PF25869">
    <property type="entry name" value="3HB_CusB"/>
    <property type="match status" value="1"/>
</dbReference>
<dbReference type="SUPFAM" id="SSF111369">
    <property type="entry name" value="HlyD-like secretion proteins"/>
    <property type="match status" value="1"/>
</dbReference>
<dbReference type="InterPro" id="IPR006143">
    <property type="entry name" value="RND_pump_MFP"/>
</dbReference>
<dbReference type="Pfam" id="PF13115">
    <property type="entry name" value="YtkA"/>
    <property type="match status" value="1"/>
</dbReference>
<protein>
    <submittedName>
        <fullName evidence="9">FixH family protein</fullName>
    </submittedName>
</protein>
<feature type="domain" description="CusB-like barrel-sandwich hybrid" evidence="6">
    <location>
        <begin position="114"/>
        <end position="245"/>
    </location>
</feature>
<feature type="domain" description="YtkA-like" evidence="4">
    <location>
        <begin position="461"/>
        <end position="542"/>
    </location>
</feature>
<dbReference type="Pfam" id="PF25919">
    <property type="entry name" value="BSH_CusB"/>
    <property type="match status" value="1"/>
</dbReference>
<evidence type="ECO:0000256" key="2">
    <source>
        <dbReference type="ARBA" id="ARBA00022448"/>
    </source>
</evidence>
<dbReference type="InterPro" id="IPR058792">
    <property type="entry name" value="Beta-barrel_RND_2"/>
</dbReference>
<dbReference type="SUPFAM" id="SSF49373">
    <property type="entry name" value="Invasin/intimin cell-adhesion fragments"/>
    <property type="match status" value="1"/>
</dbReference>
<dbReference type="InterPro" id="IPR058649">
    <property type="entry name" value="CzcB_C"/>
</dbReference>
<evidence type="ECO:0000259" key="8">
    <source>
        <dbReference type="Pfam" id="PF25975"/>
    </source>
</evidence>
<reference evidence="9 10" key="1">
    <citation type="journal article" date="2023" name="ISME J.">
        <title>Cultivation and genomic characterization of novel and ubiquitous marine nitrite-oxidizing bacteria from the Nitrospirales.</title>
        <authorList>
            <person name="Mueller A.J."/>
            <person name="Daebeler A."/>
            <person name="Herbold C.W."/>
            <person name="Kirkegaard R.H."/>
            <person name="Daims H."/>
        </authorList>
    </citation>
    <scope>NUCLEOTIDE SEQUENCE [LARGE SCALE GENOMIC DNA]</scope>
    <source>
        <strain evidence="9 10">EB</strain>
    </source>
</reference>
<evidence type="ECO:0000313" key="9">
    <source>
        <dbReference type="EMBL" id="MDT7043688.1"/>
    </source>
</evidence>
<dbReference type="InterPro" id="IPR032693">
    <property type="entry name" value="YtkA-like_dom"/>
</dbReference>
<dbReference type="Pfam" id="PF25954">
    <property type="entry name" value="Beta-barrel_RND_2"/>
    <property type="match status" value="1"/>
</dbReference>
<dbReference type="EMBL" id="JAQOUE010000001">
    <property type="protein sequence ID" value="MDT7043688.1"/>
    <property type="molecule type" value="Genomic_DNA"/>
</dbReference>
<feature type="transmembrane region" description="Helical" evidence="3">
    <location>
        <begin position="9"/>
        <end position="28"/>
    </location>
</feature>
<dbReference type="Proteomes" id="UP001250932">
    <property type="component" value="Unassembled WGS sequence"/>
</dbReference>
<dbReference type="InterPro" id="IPR058790">
    <property type="entry name" value="BSH_CusB"/>
</dbReference>
<keyword evidence="3" id="KW-0472">Membrane</keyword>
<comment type="similarity">
    <text evidence="1">Belongs to the membrane fusion protein (MFP) (TC 8.A.1) family.</text>
</comment>
<dbReference type="InterPro" id="IPR058791">
    <property type="entry name" value="3HB_CusB"/>
</dbReference>
<dbReference type="Pfam" id="PF25975">
    <property type="entry name" value="CzcB_C"/>
    <property type="match status" value="1"/>
</dbReference>
<dbReference type="PANTHER" id="PTHR30097:SF15">
    <property type="entry name" value="CATION EFFLUX SYSTEM PROTEIN CUSB"/>
    <property type="match status" value="1"/>
</dbReference>
<keyword evidence="10" id="KW-1185">Reference proteome</keyword>
<dbReference type="Gene3D" id="2.40.420.20">
    <property type="match status" value="1"/>
</dbReference>
<dbReference type="InterPro" id="IPR051909">
    <property type="entry name" value="MFP_Cation_Efflux"/>
</dbReference>
<dbReference type="Gene3D" id="2.40.50.100">
    <property type="match status" value="1"/>
</dbReference>
<keyword evidence="3" id="KW-0812">Transmembrane</keyword>
<keyword evidence="3" id="KW-1133">Transmembrane helix</keyword>
<keyword evidence="2" id="KW-0813">Transport</keyword>
<feature type="domain" description="CusB-like beta-barrel" evidence="7">
    <location>
        <begin position="249"/>
        <end position="324"/>
    </location>
</feature>
<dbReference type="InterPro" id="IPR008964">
    <property type="entry name" value="Invasin/intimin_cell_adhesion"/>
</dbReference>
<name>A0ABU3KBI6_9BACT</name>
<feature type="domain" description="CusB-like three alpha-helical bundle" evidence="5">
    <location>
        <begin position="179"/>
        <end position="212"/>
    </location>
</feature>